<dbReference type="InterPro" id="IPR027417">
    <property type="entry name" value="P-loop_NTPase"/>
</dbReference>
<dbReference type="InterPro" id="IPR019775">
    <property type="entry name" value="WD40_repeat_CS"/>
</dbReference>
<dbReference type="InterPro" id="IPR020472">
    <property type="entry name" value="WD40_PAC1"/>
</dbReference>
<keyword evidence="1 3" id="KW-0853">WD repeat</keyword>
<dbReference type="PANTHER" id="PTHR44019:SF8">
    <property type="entry name" value="POC1 CENTRIOLAR PROTEIN HOMOLOG"/>
    <property type="match status" value="1"/>
</dbReference>
<dbReference type="InterPro" id="IPR056251">
    <property type="entry name" value="Arm_rpt_dom"/>
</dbReference>
<feature type="region of interest" description="Disordered" evidence="4">
    <location>
        <begin position="136"/>
        <end position="156"/>
    </location>
</feature>
<feature type="compositionally biased region" description="Basic residues" evidence="4">
    <location>
        <begin position="1081"/>
        <end position="1090"/>
    </location>
</feature>
<protein>
    <recommendedName>
        <fullName evidence="5">Arm-like repeat domain-containing protein</fullName>
    </recommendedName>
</protein>
<dbReference type="CDD" id="cd00200">
    <property type="entry name" value="WD40"/>
    <property type="match status" value="1"/>
</dbReference>
<evidence type="ECO:0000259" key="5">
    <source>
        <dbReference type="Pfam" id="PF23948"/>
    </source>
</evidence>
<feature type="compositionally biased region" description="Polar residues" evidence="4">
    <location>
        <begin position="1091"/>
        <end position="1101"/>
    </location>
</feature>
<keyword evidence="7" id="KW-1185">Reference proteome</keyword>
<dbReference type="InterPro" id="IPR001646">
    <property type="entry name" value="5peptide_repeat"/>
</dbReference>
<dbReference type="InterPro" id="IPR050505">
    <property type="entry name" value="WDR55/POC1"/>
</dbReference>
<feature type="repeat" description="WD" evidence="3">
    <location>
        <begin position="1317"/>
        <end position="1358"/>
    </location>
</feature>
<dbReference type="PANTHER" id="PTHR44019">
    <property type="entry name" value="WD REPEAT-CONTAINING PROTEIN 55"/>
    <property type="match status" value="1"/>
</dbReference>
<evidence type="ECO:0000256" key="3">
    <source>
        <dbReference type="PROSITE-ProRule" id="PRU00221"/>
    </source>
</evidence>
<dbReference type="PROSITE" id="PS50082">
    <property type="entry name" value="WD_REPEATS_2"/>
    <property type="match status" value="7"/>
</dbReference>
<dbReference type="Proteomes" id="UP000703661">
    <property type="component" value="Unassembled WGS sequence"/>
</dbReference>
<feature type="repeat" description="WD" evidence="3">
    <location>
        <begin position="1534"/>
        <end position="1575"/>
    </location>
</feature>
<dbReference type="PRINTS" id="PR00320">
    <property type="entry name" value="GPROTEINBRPT"/>
</dbReference>
<keyword evidence="2" id="KW-0677">Repeat</keyword>
<evidence type="ECO:0000313" key="7">
    <source>
        <dbReference type="Proteomes" id="UP000703661"/>
    </source>
</evidence>
<dbReference type="Pfam" id="PF00400">
    <property type="entry name" value="WD40"/>
    <property type="match status" value="6"/>
</dbReference>
<dbReference type="Pfam" id="PF00805">
    <property type="entry name" value="Pentapeptide"/>
    <property type="match status" value="1"/>
</dbReference>
<feature type="region of interest" description="Disordered" evidence="4">
    <location>
        <begin position="86"/>
        <end position="111"/>
    </location>
</feature>
<evidence type="ECO:0000256" key="4">
    <source>
        <dbReference type="SAM" id="MobiDB-lite"/>
    </source>
</evidence>
<dbReference type="PROSITE" id="PS50294">
    <property type="entry name" value="WD_REPEATS_REGION"/>
    <property type="match status" value="6"/>
</dbReference>
<dbReference type="SUPFAM" id="SSF50998">
    <property type="entry name" value="Quinoprotein alcohol dehydrogenase-like"/>
    <property type="match status" value="1"/>
</dbReference>
<dbReference type="SUPFAM" id="SSF48371">
    <property type="entry name" value="ARM repeat"/>
    <property type="match status" value="1"/>
</dbReference>
<dbReference type="EMBL" id="JAAAID010001699">
    <property type="protein sequence ID" value="KAG0009067.1"/>
    <property type="molecule type" value="Genomic_DNA"/>
</dbReference>
<comment type="caution">
    <text evidence="6">The sequence shown here is derived from an EMBL/GenBank/DDBJ whole genome shotgun (WGS) entry which is preliminary data.</text>
</comment>
<organism evidence="6 7">
    <name type="scientific">Entomortierella chlamydospora</name>
    <dbReference type="NCBI Taxonomy" id="101097"/>
    <lineage>
        <taxon>Eukaryota</taxon>
        <taxon>Fungi</taxon>
        <taxon>Fungi incertae sedis</taxon>
        <taxon>Mucoromycota</taxon>
        <taxon>Mortierellomycotina</taxon>
        <taxon>Mortierellomycetes</taxon>
        <taxon>Mortierellales</taxon>
        <taxon>Mortierellaceae</taxon>
        <taxon>Entomortierella</taxon>
    </lineage>
</organism>
<feature type="region of interest" description="Disordered" evidence="4">
    <location>
        <begin position="1071"/>
        <end position="1105"/>
    </location>
</feature>
<sequence>MVWCPCSSPRTVEEILNDVDKRLEKANHVDNKSKLKLCRKAEKGMKKADKQLKSEGNNKFSRGRIARAYHSHSILLESLGDHAAAQKSKKLAEERGYERAVNEGAHSSSLGSATTTILTPQHVAAESKVETILPSPQPAIKNDKEYSTGPEPKTKTTHLYLQPTVTILSTYDISKSEQASLNDVALPLPQSEPTEAGHTPMDIVEPFSQTSAIPRASKLIFASVTTPPVAKHELPRAGELIKDTAQLAYCLNLMNTASPYSLSLDQVEQNWLSSINEAPQEKKRLQTLASDLVRTFVRDEIKGPDSVKEIVCLAPVLGQEDFRRLLHTIVDGINNTLLQDNYLLDGLAQLIRNSSLEHLDVNDLVKILKLLSEKLQGTHWESAHQYHSALTISRVLDVMMDTKVKDIHREDLRSPLLEFLKKLRWDTDPYLAFQGTYAYQALLYIPDDESTTQEVLRRAGKVVQGISGIVSAVKAVDLNHFVGSLNHIQQGLSGVVPSFETVFGAVKHSLALVESGQSFIDCIKEGFSSDRKSVWYPALRGLDIFIQEGRFIVFEELIRVAPCRKHPLFQWGVCQRLGEIANNPFWDTNVRNCAIKFLLEIYKDDVAWNPQLTVKQWILYILNQLEKPSDEFLARHIQELYQQSSLVGIFTKPYPLVKPLQPNVFPLLSRVQAKPETPDVEAALRKLKYERLSGQGDDIYVKPKATATTQTTESFDLMAKAQEFLRSKKTVLLLRGSSGSGKSTFNRALEIHLWETYVVGGAIPLFIELPAIENPKEDLVVKQLRKADFTDNLIKELKEHRNFILICDGYDESQLTENLYLKNRLNQIGEWRAKVVITCRTEYMSHEYKSLFLPEGRNNTRESKLFDEAVIAPFDDDQIREYIGQYALKANPPLDAATLMKTLEKISDLQDLVKNPFILKNSLEVLPQIEEASKIHATARFTKVELYDNFVLQWLERNHTRIQEMKLGADDEAAFTKLLQGGFTKRAFRFLADLAAAIYTEQEGNPVVQYSRFNNEDDWKDRFFSNSDGKNLLREAIPLTCSGDYYHFIHASYLEYGLSLAVFDPKVYEKHVEPPPTSQGNRRRDRRHRNSTNSTMANKSDTVSDKHLVDSPLGKIVLTGNRTTVDCLEFLVQRVQQYPMFKAQLLAVIEKSKFETSDRISIAAANAITILVKARISFNGVDFRNIKIPKADLSYGMFDSALLDGADLRGVDFRNIWLRGSSLSKVDMAGAKFGEFPFIKAVRHCAFSPDRSQFAVILESGDINLYDMSNWERIEILNTRSDQFSSITFPPRSNQIAFGGDKTVWIYDVTGSNPRNLEGHDDTISCVVYSPNGDQIASGSYDTTVRLWDADTSKSIHNLIGHTESITAIAFSPNGDTIASASEDFTVRLWDVESGACIHIFKDNTEYIITGVVYSPNGDRVASVNSVLKVKLWDVDAGECIHTWTNSISTEPLEKTSSSIAYSLRGDHIACASDDGTVKIWDVDTGELCRTLHGHNGRVTSVVYSPFEDLIASGGVDKTVRLWDVETDKCIHTFRGHSQDVSRIMFSPEGDCISSESSGKEVRLWHVDTDFSAHTGSSHTDEVHAVAYSPKGDRVASGSKDHS</sequence>
<feature type="repeat" description="WD" evidence="3">
    <location>
        <begin position="1459"/>
        <end position="1491"/>
    </location>
</feature>
<dbReference type="InterPro" id="IPR015943">
    <property type="entry name" value="WD40/YVTN_repeat-like_dom_sf"/>
</dbReference>
<evidence type="ECO:0000256" key="2">
    <source>
        <dbReference type="ARBA" id="ARBA00022737"/>
    </source>
</evidence>
<feature type="repeat" description="WD" evidence="3">
    <location>
        <begin position="1409"/>
        <end position="1443"/>
    </location>
</feature>
<name>A0A9P6SWW6_9FUNG</name>
<dbReference type="Gene3D" id="2.130.10.10">
    <property type="entry name" value="YVTN repeat-like/Quinoprotein amine dehydrogenase"/>
    <property type="match status" value="3"/>
</dbReference>
<dbReference type="InterPro" id="IPR011047">
    <property type="entry name" value="Quinoprotein_ADH-like_sf"/>
</dbReference>
<dbReference type="Pfam" id="PF23948">
    <property type="entry name" value="ARM_5"/>
    <property type="match status" value="1"/>
</dbReference>
<dbReference type="Gene3D" id="2.160.20.80">
    <property type="entry name" value="E3 ubiquitin-protein ligase SopA"/>
    <property type="match status" value="1"/>
</dbReference>
<feature type="repeat" description="WD" evidence="3">
    <location>
        <begin position="1492"/>
        <end position="1533"/>
    </location>
</feature>
<evidence type="ECO:0000256" key="1">
    <source>
        <dbReference type="ARBA" id="ARBA00022574"/>
    </source>
</evidence>
<dbReference type="InterPro" id="IPR001680">
    <property type="entry name" value="WD40_rpt"/>
</dbReference>
<dbReference type="Gene3D" id="3.40.50.300">
    <property type="entry name" value="P-loop containing nucleotide triphosphate hydrolases"/>
    <property type="match status" value="1"/>
</dbReference>
<reference evidence="6" key="1">
    <citation type="journal article" date="2020" name="Fungal Divers.">
        <title>Resolving the Mortierellaceae phylogeny through synthesis of multi-gene phylogenetics and phylogenomics.</title>
        <authorList>
            <person name="Vandepol N."/>
            <person name="Liber J."/>
            <person name="Desiro A."/>
            <person name="Na H."/>
            <person name="Kennedy M."/>
            <person name="Barry K."/>
            <person name="Grigoriev I.V."/>
            <person name="Miller A.N."/>
            <person name="O'Donnell K."/>
            <person name="Stajich J.E."/>
            <person name="Bonito G."/>
        </authorList>
    </citation>
    <scope>NUCLEOTIDE SEQUENCE</scope>
    <source>
        <strain evidence="6">NRRL 2769</strain>
    </source>
</reference>
<gene>
    <name evidence="6" type="ORF">BGZ80_002764</name>
</gene>
<dbReference type="SMART" id="SM00320">
    <property type="entry name" value="WD40"/>
    <property type="match status" value="9"/>
</dbReference>
<feature type="repeat" description="WD" evidence="3">
    <location>
        <begin position="1576"/>
        <end position="1603"/>
    </location>
</feature>
<dbReference type="PROSITE" id="PS00678">
    <property type="entry name" value="WD_REPEATS_1"/>
    <property type="match status" value="3"/>
</dbReference>
<dbReference type="SUPFAM" id="SSF141571">
    <property type="entry name" value="Pentapeptide repeat-like"/>
    <property type="match status" value="1"/>
</dbReference>
<evidence type="ECO:0000313" key="6">
    <source>
        <dbReference type="EMBL" id="KAG0009067.1"/>
    </source>
</evidence>
<accession>A0A9P6SWW6</accession>
<dbReference type="InterPro" id="IPR016024">
    <property type="entry name" value="ARM-type_fold"/>
</dbReference>
<proteinExistence type="predicted"/>
<feature type="repeat" description="WD" evidence="3">
    <location>
        <begin position="1359"/>
        <end position="1400"/>
    </location>
</feature>
<dbReference type="SUPFAM" id="SSF52540">
    <property type="entry name" value="P-loop containing nucleoside triphosphate hydrolases"/>
    <property type="match status" value="1"/>
</dbReference>
<feature type="domain" description="Arm-like repeat" evidence="5">
    <location>
        <begin position="272"/>
        <end position="629"/>
    </location>
</feature>
<feature type="compositionally biased region" description="Basic and acidic residues" evidence="4">
    <location>
        <begin position="90"/>
        <end position="101"/>
    </location>
</feature>
<feature type="non-terminal residue" evidence="6">
    <location>
        <position position="1603"/>
    </location>
</feature>